<name>A0ABD5EYZ8_9ACTN</name>
<feature type="compositionally biased region" description="Basic and acidic residues" evidence="1">
    <location>
        <begin position="61"/>
        <end position="71"/>
    </location>
</feature>
<reference evidence="3" key="1">
    <citation type="submission" date="2023-07" db="EMBL/GenBank/DDBJ databases">
        <title>30 novel species of actinomycetes from the DSMZ collection.</title>
        <authorList>
            <person name="Nouioui I."/>
        </authorList>
    </citation>
    <scope>NUCLEOTIDE SEQUENCE [LARGE SCALE GENOMIC DNA]</scope>
    <source>
        <strain evidence="3">DSM 41981</strain>
    </source>
</reference>
<evidence type="ECO:0000256" key="1">
    <source>
        <dbReference type="SAM" id="MobiDB-lite"/>
    </source>
</evidence>
<dbReference type="AlphaFoldDB" id="A0ABD5EYZ8"/>
<dbReference type="SUPFAM" id="SSF55486">
    <property type="entry name" value="Metalloproteases ('zincins'), catalytic domain"/>
    <property type="match status" value="1"/>
</dbReference>
<sequence length="270" mass="30548">MPHIIHQEAGSAYDSLGERLDRIAAETAPLVRKVTQLDLPEPVVIRTMKVPHWKKAHRRASKDQLKRESREVGASSQSEAKRIRRQRLFSMRMLWPTMLGQAVELEPGKPELLILPEALRLAGRLGDDPVLYKILAHEMTHLAQYCASGGAVWAAQDTLYPSLRGTEERDYSFLLEGHAYWADRQVTAKLFGEPVSTDEPSPDASSLYLKMFKSPLRSEAVERDRRSLDSVTSILEATGAATFNRVWTDPDLVPLKSETSKPEFWEQRMA</sequence>
<dbReference type="Proteomes" id="UP001183535">
    <property type="component" value="Unassembled WGS sequence"/>
</dbReference>
<dbReference type="EMBL" id="JAVRES010000034">
    <property type="protein sequence ID" value="MDT0439996.1"/>
    <property type="molecule type" value="Genomic_DNA"/>
</dbReference>
<proteinExistence type="predicted"/>
<organism evidence="2 3">
    <name type="scientific">Streptomyces doudnae</name>
    <dbReference type="NCBI Taxonomy" id="3075536"/>
    <lineage>
        <taxon>Bacteria</taxon>
        <taxon>Bacillati</taxon>
        <taxon>Actinomycetota</taxon>
        <taxon>Actinomycetes</taxon>
        <taxon>Kitasatosporales</taxon>
        <taxon>Streptomycetaceae</taxon>
        <taxon>Streptomyces</taxon>
    </lineage>
</organism>
<comment type="caution">
    <text evidence="2">The sequence shown here is derived from an EMBL/GenBank/DDBJ whole genome shotgun (WGS) entry which is preliminary data.</text>
</comment>
<dbReference type="RefSeq" id="WP_141721455.1">
    <property type="nucleotide sequence ID" value="NZ_JAVRES010000034.1"/>
</dbReference>
<evidence type="ECO:0000313" key="3">
    <source>
        <dbReference type="Proteomes" id="UP001183535"/>
    </source>
</evidence>
<feature type="region of interest" description="Disordered" evidence="1">
    <location>
        <begin position="54"/>
        <end position="79"/>
    </location>
</feature>
<protein>
    <submittedName>
        <fullName evidence="2">Uncharacterized protein</fullName>
    </submittedName>
</protein>
<accession>A0ABD5EYZ8</accession>
<evidence type="ECO:0000313" key="2">
    <source>
        <dbReference type="EMBL" id="MDT0439996.1"/>
    </source>
</evidence>
<gene>
    <name evidence="2" type="ORF">RM877_35595</name>
</gene>
<keyword evidence="3" id="KW-1185">Reference proteome</keyword>